<sequence length="50" mass="5186">MGPEFAALFAVLAEPGCVAVLPGQAHGCCAAWRSTGAMVPVKYDEIIVTH</sequence>
<proteinExistence type="predicted"/>
<keyword evidence="2" id="KW-1185">Reference proteome</keyword>
<dbReference type="EMBL" id="JAKLTQ010000002">
    <property type="protein sequence ID" value="MCG2621394.1"/>
    <property type="molecule type" value="Genomic_DNA"/>
</dbReference>
<accession>A0ABS9L3X4</accession>
<dbReference type="RefSeq" id="WP_237818553.1">
    <property type="nucleotide sequence ID" value="NZ_JAKLTQ010000002.1"/>
</dbReference>
<organism evidence="1 2">
    <name type="scientific">Arthrobacter hankyongi</name>
    <dbReference type="NCBI Taxonomy" id="2904801"/>
    <lineage>
        <taxon>Bacteria</taxon>
        <taxon>Bacillati</taxon>
        <taxon>Actinomycetota</taxon>
        <taxon>Actinomycetes</taxon>
        <taxon>Micrococcales</taxon>
        <taxon>Micrococcaceae</taxon>
        <taxon>Arthrobacter</taxon>
    </lineage>
</organism>
<gene>
    <name evidence="1" type="ORF">LVY72_05625</name>
</gene>
<name>A0ABS9L3X4_9MICC</name>
<protein>
    <submittedName>
        <fullName evidence="1">Uncharacterized protein</fullName>
    </submittedName>
</protein>
<comment type="caution">
    <text evidence="1">The sequence shown here is derived from an EMBL/GenBank/DDBJ whole genome shotgun (WGS) entry which is preliminary data.</text>
</comment>
<reference evidence="1" key="1">
    <citation type="submission" date="2022-01" db="EMBL/GenBank/DDBJ databases">
        <authorList>
            <person name="Jo J.-H."/>
            <person name="Im W.-T."/>
        </authorList>
    </citation>
    <scope>NUCLEOTIDE SEQUENCE</scope>
    <source>
        <strain evidence="1">I2-34</strain>
    </source>
</reference>
<evidence type="ECO:0000313" key="2">
    <source>
        <dbReference type="Proteomes" id="UP001165368"/>
    </source>
</evidence>
<evidence type="ECO:0000313" key="1">
    <source>
        <dbReference type="EMBL" id="MCG2621394.1"/>
    </source>
</evidence>
<dbReference type="Proteomes" id="UP001165368">
    <property type="component" value="Unassembled WGS sequence"/>
</dbReference>